<dbReference type="InterPro" id="IPR001494">
    <property type="entry name" value="Importin-beta_N"/>
</dbReference>
<dbReference type="InterPro" id="IPR013598">
    <property type="entry name" value="Exportin-1/Importin-b-like"/>
</dbReference>
<organism evidence="3 4">
    <name type="scientific">Popillia japonica</name>
    <name type="common">Japanese beetle</name>
    <dbReference type="NCBI Taxonomy" id="7064"/>
    <lineage>
        <taxon>Eukaryota</taxon>
        <taxon>Metazoa</taxon>
        <taxon>Ecdysozoa</taxon>
        <taxon>Arthropoda</taxon>
        <taxon>Hexapoda</taxon>
        <taxon>Insecta</taxon>
        <taxon>Pterygota</taxon>
        <taxon>Neoptera</taxon>
        <taxon>Endopterygota</taxon>
        <taxon>Coleoptera</taxon>
        <taxon>Polyphaga</taxon>
        <taxon>Scarabaeiformia</taxon>
        <taxon>Scarabaeidae</taxon>
        <taxon>Rutelinae</taxon>
        <taxon>Popillia</taxon>
    </lineage>
</organism>
<dbReference type="SUPFAM" id="SSF48371">
    <property type="entry name" value="ARM repeat"/>
    <property type="match status" value="1"/>
</dbReference>
<reference evidence="3 4" key="1">
    <citation type="journal article" date="2024" name="BMC Genomics">
        <title>De novo assembly and annotation of Popillia japonica's genome with initial clues to its potential as an invasive pest.</title>
        <authorList>
            <person name="Cucini C."/>
            <person name="Boschi S."/>
            <person name="Funari R."/>
            <person name="Cardaioli E."/>
            <person name="Iannotti N."/>
            <person name="Marturano G."/>
            <person name="Paoli F."/>
            <person name="Bruttini M."/>
            <person name="Carapelli A."/>
            <person name="Frati F."/>
            <person name="Nardi F."/>
        </authorList>
    </citation>
    <scope>NUCLEOTIDE SEQUENCE [LARGE SCALE GENOMIC DNA]</scope>
    <source>
        <strain evidence="3">DMR45628</strain>
    </source>
</reference>
<dbReference type="GO" id="GO:0005737">
    <property type="term" value="C:cytoplasm"/>
    <property type="evidence" value="ECO:0007669"/>
    <property type="project" value="TreeGrafter"/>
</dbReference>
<evidence type="ECO:0000313" key="4">
    <source>
        <dbReference type="Proteomes" id="UP001458880"/>
    </source>
</evidence>
<dbReference type="FunFam" id="1.25.10.10:FF:000588">
    <property type="entry name" value="exportin-5 isoform X2"/>
    <property type="match status" value="1"/>
</dbReference>
<dbReference type="GO" id="GO:0031267">
    <property type="term" value="F:small GTPase binding"/>
    <property type="evidence" value="ECO:0007669"/>
    <property type="project" value="InterPro"/>
</dbReference>
<dbReference type="GO" id="GO:0006611">
    <property type="term" value="P:protein export from nucleus"/>
    <property type="evidence" value="ECO:0007669"/>
    <property type="project" value="InterPro"/>
</dbReference>
<dbReference type="InterPro" id="IPR045065">
    <property type="entry name" value="XPO1/5"/>
</dbReference>
<dbReference type="Gene3D" id="1.25.10.10">
    <property type="entry name" value="Leucine-rich Repeat Variant"/>
    <property type="match status" value="1"/>
</dbReference>
<dbReference type="InterPro" id="IPR011989">
    <property type="entry name" value="ARM-like"/>
</dbReference>
<dbReference type="PANTHER" id="PTHR11223:SF3">
    <property type="entry name" value="EXPORTIN-5"/>
    <property type="match status" value="1"/>
</dbReference>
<evidence type="ECO:0000256" key="1">
    <source>
        <dbReference type="ARBA" id="ARBA00009466"/>
    </source>
</evidence>
<name>A0AAW1N3H0_POPJA</name>
<sequence>MTTCQNCNPILQNALERGGCGRLKLVEMAGPNVAALAADLARAVELTMSASASQTDRHKAYTACESFKETSPLCAEAGLYLAAGTQHSLVARHFGLQLMEHTVKYRWTQISQQEKIFIKENAMKLLSAGGIGDEPHMKDALSRVVVEMVKREWPQQWPGLLAELSDACAYGEIQTELVLLVFLRLVEDVALLQTLESNQRRKDIYQALTTNMAVIFAFFLKLIELHVTEFRSCCERNDTVKANAHGRVVQVVLLTLTGFVEWVSVTHVMTQNGRLLQILCLLLNDDTAFRGAAAECLLQIVNRKGKLEERKPLLILFNDDPMQCIAAASKLMANNLDDQHYLFKKKLIQVLAGLGAQLCSLWGKDTIGRPPNFSIFLDAVVAFSSHSSLTLAHLANPIWNSMMKHDQISRDPMFLSYISEWVQCTAPKIIKLNYSYAKTTTDATNPASYYKLDFDSEEEYSLYFYRCRSDFLDTFRQATVISPLVTFSYVEQWLVKCLQVPNTTFGLAVNDPFHQEWEALATCLESVLSRVLQAQERPSIPAGLRLLQLCLGYQPADPLILSTLLTCISALFVFLSMSSGQMAPSASSVAMSGAALLPQVLEKIFSALVYTAPGQTRDTRSRAVKNVRRHAASLMVKIGNKYPLLLLPMFDQIRLTVDNLSRHDGPAQLSTLEKVTLQEALLLISNHFCDYDRQSSFVGEVMRDANAQWLSVANAGAFKGAIEFMTFVGLNKSPNSNSENENISGANRSNLVYCVNLLLGAVKRCAWPDDPERATRGGFVVALTESGNPVCRNPAAPHVVPLLPHILSLIRIFNELFTSEAQVVLHESYKGCLNMLEVEKANLLGLVGQAADSSDTNSTQVPMERMQRFLTGIHESCYHMMGAVGPSLGRDLYSLPDLGPAIVNSILACLQFIPDYRLRPIIRVFLKPFIYSCPQPFYEAVLLPIIAHIGPIMVTKLNTKWQQVNELRSRESQDDNADAQEVLEDILTRALTREYLDVLKVALVGGSLTPEAAQDTMETEELSMDGPPPPTRNNMTAEVISELGIILLRSEKTCQSLVLAVLGALSWIDSNGSLKATYLTGPIIRQLVADNSLNGEMAAHIMAAVLNALTLHGQHEANQGSLLTLGAQMYEMLRPTFPEVLAVMQQIPAVNPVDLQKLDERISGSTSKGNKVEKVKKDLFKKITGTLLGKSVGQLFKKEVKIHELPRIVLTKKVDTKEHVPDLRNIFNA</sequence>
<feature type="domain" description="Importin N-terminal" evidence="2">
    <location>
        <begin position="60"/>
        <end position="128"/>
    </location>
</feature>
<comment type="similarity">
    <text evidence="1">Belongs to the exportin family.</text>
</comment>
<dbReference type="AlphaFoldDB" id="A0AAW1N3H0"/>
<proteinExistence type="inferred from homology"/>
<accession>A0AAW1N3H0</accession>
<dbReference type="PROSITE" id="PS50166">
    <property type="entry name" value="IMPORTIN_B_NT"/>
    <property type="match status" value="1"/>
</dbReference>
<keyword evidence="4" id="KW-1185">Reference proteome</keyword>
<protein>
    <submittedName>
        <fullName evidence="3">Importin-beta N-terminal domain</fullName>
    </submittedName>
</protein>
<dbReference type="Pfam" id="PF03810">
    <property type="entry name" value="IBN_N"/>
    <property type="match status" value="1"/>
</dbReference>
<dbReference type="EMBL" id="JASPKY010000019">
    <property type="protein sequence ID" value="KAK9752534.1"/>
    <property type="molecule type" value="Genomic_DNA"/>
</dbReference>
<dbReference type="GO" id="GO:0003723">
    <property type="term" value="F:RNA binding"/>
    <property type="evidence" value="ECO:0007669"/>
    <property type="project" value="TreeGrafter"/>
</dbReference>
<evidence type="ECO:0000259" key="2">
    <source>
        <dbReference type="PROSITE" id="PS50166"/>
    </source>
</evidence>
<dbReference type="PANTHER" id="PTHR11223">
    <property type="entry name" value="EXPORTIN 1/5"/>
    <property type="match status" value="1"/>
</dbReference>
<dbReference type="GO" id="GO:0005049">
    <property type="term" value="F:nuclear export signal receptor activity"/>
    <property type="evidence" value="ECO:0007669"/>
    <property type="project" value="InterPro"/>
</dbReference>
<dbReference type="GO" id="GO:0006405">
    <property type="term" value="P:RNA export from nucleus"/>
    <property type="evidence" value="ECO:0007669"/>
    <property type="project" value="TreeGrafter"/>
</dbReference>
<dbReference type="Pfam" id="PF19273">
    <property type="entry name" value="Exportin-5"/>
    <property type="match status" value="1"/>
</dbReference>
<dbReference type="GO" id="GO:0005634">
    <property type="term" value="C:nucleus"/>
    <property type="evidence" value="ECO:0007669"/>
    <property type="project" value="TreeGrafter"/>
</dbReference>
<dbReference type="GO" id="GO:0042565">
    <property type="term" value="C:RNA nuclear export complex"/>
    <property type="evidence" value="ECO:0007669"/>
    <property type="project" value="TreeGrafter"/>
</dbReference>
<dbReference type="Pfam" id="PF08389">
    <property type="entry name" value="Xpo1"/>
    <property type="match status" value="1"/>
</dbReference>
<gene>
    <name evidence="3" type="ORF">QE152_g4116</name>
</gene>
<dbReference type="InterPro" id="IPR016024">
    <property type="entry name" value="ARM-type_fold"/>
</dbReference>
<comment type="caution">
    <text evidence="3">The sequence shown here is derived from an EMBL/GenBank/DDBJ whole genome shotgun (WGS) entry which is preliminary data.</text>
</comment>
<dbReference type="Proteomes" id="UP001458880">
    <property type="component" value="Unassembled WGS sequence"/>
</dbReference>
<evidence type="ECO:0000313" key="3">
    <source>
        <dbReference type="EMBL" id="KAK9752534.1"/>
    </source>
</evidence>
<dbReference type="InterPro" id="IPR045478">
    <property type="entry name" value="Exportin-5_C"/>
</dbReference>